<dbReference type="AlphaFoldDB" id="A0A8C6W828"/>
<dbReference type="Ensembl" id="ENSNGAT00000020393.1">
    <property type="protein sequence ID" value="ENSNGAP00000014797.1"/>
    <property type="gene ID" value="ENSNGAG00000016005.1"/>
</dbReference>
<evidence type="ECO:0000313" key="4">
    <source>
        <dbReference type="Proteomes" id="UP000694381"/>
    </source>
</evidence>
<dbReference type="SUPFAM" id="SSF52058">
    <property type="entry name" value="L domain-like"/>
    <property type="match status" value="1"/>
</dbReference>
<sequence length="253" mass="29281">SSSGQNPNSQEPYPSIPSYYSGHGATHTLSALSRNRTFHLQSDSGISSLLPSDSCKYLTWRNIEQHDIRGSQLPHLWFLVTHQTGGMFLTPKKRVPEKNKWEMWLQENWEDCKNLGDPYQVENFNRILRRLIQVETLWLVDNSLVDLSTIRLPSCRILNMSKNHFTSFKQLPKIPQIQYLSLAENHIKTLSGLCHLRCTPLESLTLKRNPCEFHENYRKRVLPNLKMLDGILKLPEDCSPPEHNTFSKLCIIS</sequence>
<dbReference type="PANTHER" id="PTHR18849:SF4">
    <property type="entry name" value="GENE 29133-RELATED"/>
    <property type="match status" value="1"/>
</dbReference>
<protein>
    <submittedName>
        <fullName evidence="3">Leucine rich repeat containing 77</fullName>
    </submittedName>
</protein>
<dbReference type="PROSITE" id="PS51450">
    <property type="entry name" value="LRR"/>
    <property type="match status" value="1"/>
</dbReference>
<name>A0A8C6W828_NANGA</name>
<evidence type="ECO:0000256" key="1">
    <source>
        <dbReference type="ARBA" id="ARBA00022614"/>
    </source>
</evidence>
<evidence type="ECO:0000313" key="3">
    <source>
        <dbReference type="Ensembl" id="ENSNGAP00000014797.1"/>
    </source>
</evidence>
<dbReference type="InterPro" id="IPR032675">
    <property type="entry name" value="LRR_dom_sf"/>
</dbReference>
<accession>A0A8C6W828</accession>
<dbReference type="InterPro" id="IPR001611">
    <property type="entry name" value="Leu-rich_rpt"/>
</dbReference>
<keyword evidence="4" id="KW-1185">Reference proteome</keyword>
<reference evidence="3" key="2">
    <citation type="submission" date="2025-09" db="UniProtKB">
        <authorList>
            <consortium name="Ensembl"/>
        </authorList>
    </citation>
    <scope>IDENTIFICATION</scope>
</reference>
<dbReference type="Proteomes" id="UP000694381">
    <property type="component" value="Unassembled WGS sequence"/>
</dbReference>
<dbReference type="GeneTree" id="ENSGT00390000015980"/>
<dbReference type="Gene3D" id="3.80.10.10">
    <property type="entry name" value="Ribonuclease Inhibitor"/>
    <property type="match status" value="1"/>
</dbReference>
<dbReference type="OMA" id="SQWHELR"/>
<organism evidence="3 4">
    <name type="scientific">Nannospalax galili</name>
    <name type="common">Northern Israeli blind subterranean mole rat</name>
    <name type="synonym">Spalax galili</name>
    <dbReference type="NCBI Taxonomy" id="1026970"/>
    <lineage>
        <taxon>Eukaryota</taxon>
        <taxon>Metazoa</taxon>
        <taxon>Chordata</taxon>
        <taxon>Craniata</taxon>
        <taxon>Vertebrata</taxon>
        <taxon>Euteleostomi</taxon>
        <taxon>Mammalia</taxon>
        <taxon>Eutheria</taxon>
        <taxon>Euarchontoglires</taxon>
        <taxon>Glires</taxon>
        <taxon>Rodentia</taxon>
        <taxon>Myomorpha</taxon>
        <taxon>Muroidea</taxon>
        <taxon>Spalacidae</taxon>
        <taxon>Spalacinae</taxon>
        <taxon>Nannospalax</taxon>
    </lineage>
</organism>
<keyword evidence="1" id="KW-0433">Leucine-rich repeat</keyword>
<keyword evidence="2" id="KW-0677">Repeat</keyword>
<dbReference type="PANTHER" id="PTHR18849">
    <property type="entry name" value="LEUCINE RICH REPEAT PROTEIN"/>
    <property type="match status" value="1"/>
</dbReference>
<reference evidence="3" key="1">
    <citation type="submission" date="2025-08" db="UniProtKB">
        <authorList>
            <consortium name="Ensembl"/>
        </authorList>
    </citation>
    <scope>IDENTIFICATION</scope>
</reference>
<evidence type="ECO:0000256" key="2">
    <source>
        <dbReference type="ARBA" id="ARBA00022737"/>
    </source>
</evidence>
<proteinExistence type="predicted"/>